<name>A0A183GAT5_HELPZ</name>
<dbReference type="AlphaFoldDB" id="A0A183GAT5"/>
<protein>
    <submittedName>
        <fullName evidence="4">Secreted protein</fullName>
    </submittedName>
</protein>
<gene>
    <name evidence="2" type="ORF">HPBE_LOCUS19159</name>
</gene>
<dbReference type="Proteomes" id="UP000050761">
    <property type="component" value="Unassembled WGS sequence"/>
</dbReference>
<feature type="compositionally biased region" description="Acidic residues" evidence="1">
    <location>
        <begin position="33"/>
        <end position="44"/>
    </location>
</feature>
<evidence type="ECO:0000256" key="1">
    <source>
        <dbReference type="SAM" id="MobiDB-lite"/>
    </source>
</evidence>
<evidence type="ECO:0000313" key="3">
    <source>
        <dbReference type="Proteomes" id="UP000050761"/>
    </source>
</evidence>
<proteinExistence type="predicted"/>
<accession>A0A3P8EQH6</accession>
<accession>A0A183GAT5</accession>
<organism evidence="3 4">
    <name type="scientific">Heligmosomoides polygyrus</name>
    <name type="common">Parasitic roundworm</name>
    <dbReference type="NCBI Taxonomy" id="6339"/>
    <lineage>
        <taxon>Eukaryota</taxon>
        <taxon>Metazoa</taxon>
        <taxon>Ecdysozoa</taxon>
        <taxon>Nematoda</taxon>
        <taxon>Chromadorea</taxon>
        <taxon>Rhabditida</taxon>
        <taxon>Rhabditina</taxon>
        <taxon>Rhabditomorpha</taxon>
        <taxon>Strongyloidea</taxon>
        <taxon>Heligmosomidae</taxon>
        <taxon>Heligmosomoides</taxon>
    </lineage>
</organism>
<feature type="region of interest" description="Disordered" evidence="1">
    <location>
        <begin position="15"/>
        <end position="61"/>
    </location>
</feature>
<sequence>MRHTRLTCIFAPLSGGARRSGRCDEATTAVGGIEDDGDGEDPNDSELKGDSEGNTIDSSSRDTVIRSFAHISTAAMDKHYTESSVSTLALTGSSECGVTSSGKARYR</sequence>
<reference evidence="2 3" key="1">
    <citation type="submission" date="2018-11" db="EMBL/GenBank/DDBJ databases">
        <authorList>
            <consortium name="Pathogen Informatics"/>
        </authorList>
    </citation>
    <scope>NUCLEOTIDE SEQUENCE [LARGE SCALE GENOMIC DNA]</scope>
</reference>
<dbReference type="WBParaSite" id="HPBE_0001916001-mRNA-1">
    <property type="protein sequence ID" value="HPBE_0001916001-mRNA-1"/>
    <property type="gene ID" value="HPBE_0001916001"/>
</dbReference>
<evidence type="ECO:0000313" key="4">
    <source>
        <dbReference type="WBParaSite" id="HPBE_0001916001-mRNA-1"/>
    </source>
</evidence>
<dbReference type="EMBL" id="UZAH01031172">
    <property type="protein sequence ID" value="VDP14219.1"/>
    <property type="molecule type" value="Genomic_DNA"/>
</dbReference>
<reference evidence="4" key="2">
    <citation type="submission" date="2019-09" db="UniProtKB">
        <authorList>
            <consortium name="WormBaseParasite"/>
        </authorList>
    </citation>
    <scope>IDENTIFICATION</scope>
</reference>
<keyword evidence="3" id="KW-1185">Reference proteome</keyword>
<evidence type="ECO:0000313" key="2">
    <source>
        <dbReference type="EMBL" id="VDP14219.1"/>
    </source>
</evidence>